<comment type="caution">
    <text evidence="13">The sequence shown here is derived from an EMBL/GenBank/DDBJ whole genome shotgun (WGS) entry which is preliminary data.</text>
</comment>
<dbReference type="PANTHER" id="PTHR10937:SF0">
    <property type="entry name" value="GLUTAMINE--FRUCTOSE-6-PHOSPHATE TRANSAMINASE (ISOMERIZING)"/>
    <property type="match status" value="1"/>
</dbReference>
<dbReference type="FunFam" id="3.60.20.10:FF:000006">
    <property type="entry name" value="Glutamine--fructose-6-phosphate aminotransferase [isomerizing]"/>
    <property type="match status" value="1"/>
</dbReference>
<dbReference type="NCBIfam" id="TIGR01135">
    <property type="entry name" value="glmS"/>
    <property type="match status" value="1"/>
</dbReference>
<accession>F0H026</accession>
<feature type="domain" description="SIS" evidence="12">
    <location>
        <begin position="456"/>
        <end position="596"/>
    </location>
</feature>
<dbReference type="AlphaFoldDB" id="F0H026"/>
<feature type="active site" description="For Fru-6P isomerization activity" evidence="10">
    <location>
        <position position="601"/>
    </location>
</feature>
<dbReference type="CDD" id="cd05009">
    <property type="entry name" value="SIS_GlmS_GlmD_2"/>
    <property type="match status" value="1"/>
</dbReference>
<proteinExistence type="inferred from homology"/>
<dbReference type="PROSITE" id="PS51278">
    <property type="entry name" value="GATASE_TYPE_2"/>
    <property type="match status" value="1"/>
</dbReference>
<dbReference type="Gene3D" id="3.60.20.10">
    <property type="entry name" value="Glutamine Phosphoribosylpyrophosphate, subunit 1, domain 1"/>
    <property type="match status" value="1"/>
</dbReference>
<evidence type="ECO:0000256" key="8">
    <source>
        <dbReference type="ARBA" id="ARBA00022737"/>
    </source>
</evidence>
<dbReference type="Pfam" id="PF13522">
    <property type="entry name" value="GATase_6"/>
    <property type="match status" value="1"/>
</dbReference>
<evidence type="ECO:0000256" key="7">
    <source>
        <dbReference type="ARBA" id="ARBA00022679"/>
    </source>
</evidence>
<dbReference type="InterPro" id="IPR001347">
    <property type="entry name" value="SIS_dom"/>
</dbReference>
<evidence type="ECO:0000256" key="1">
    <source>
        <dbReference type="ARBA" id="ARBA00001031"/>
    </source>
</evidence>
<evidence type="ECO:0000256" key="5">
    <source>
        <dbReference type="ARBA" id="ARBA00022490"/>
    </source>
</evidence>
<comment type="catalytic activity">
    <reaction evidence="1 10">
        <text>D-fructose 6-phosphate + L-glutamine = D-glucosamine 6-phosphate + L-glutamate</text>
        <dbReference type="Rhea" id="RHEA:13237"/>
        <dbReference type="ChEBI" id="CHEBI:29985"/>
        <dbReference type="ChEBI" id="CHEBI:58359"/>
        <dbReference type="ChEBI" id="CHEBI:58725"/>
        <dbReference type="ChEBI" id="CHEBI:61527"/>
        <dbReference type="EC" id="2.6.1.16"/>
    </reaction>
</comment>
<dbReference type="GO" id="GO:0005829">
    <property type="term" value="C:cytosol"/>
    <property type="evidence" value="ECO:0007669"/>
    <property type="project" value="TreeGrafter"/>
</dbReference>
<dbReference type="EMBL" id="AEXN01000014">
    <property type="protein sequence ID" value="EGC84200.1"/>
    <property type="molecule type" value="Genomic_DNA"/>
</dbReference>
<name>F0H026_9FIRM</name>
<dbReference type="Proteomes" id="UP000005277">
    <property type="component" value="Unassembled WGS sequence"/>
</dbReference>
<evidence type="ECO:0000256" key="6">
    <source>
        <dbReference type="ARBA" id="ARBA00022576"/>
    </source>
</evidence>
<dbReference type="RefSeq" id="WP_004816973.1">
    <property type="nucleotide sequence ID" value="NZ_AEXN01000014.1"/>
</dbReference>
<keyword evidence="5 10" id="KW-0963">Cytoplasm</keyword>
<protein>
    <recommendedName>
        <fullName evidence="4 10">Glutamine--fructose-6-phosphate aminotransferase [isomerizing]</fullName>
        <ecNumber evidence="3 10">2.6.1.16</ecNumber>
    </recommendedName>
    <alternativeName>
        <fullName evidence="10">D-fructose-6-phosphate amidotransferase</fullName>
    </alternativeName>
    <alternativeName>
        <fullName evidence="10">GFAT</fullName>
    </alternativeName>
    <alternativeName>
        <fullName evidence="10">Glucosamine-6-phosphate synthase</fullName>
    </alternativeName>
    <alternativeName>
        <fullName evidence="10">Hexosephosphate aminotransferase</fullName>
    </alternativeName>
    <alternativeName>
        <fullName evidence="10">L-glutamine--D-fructose-6-phosphate amidotransferase</fullName>
    </alternativeName>
</protein>
<sequence length="606" mass="67617">MCGIVCYKGNLEARDVIVEGLERLEYRGYDSAGISLIDEGVLSTVKKSGKVKVLKDELSKNPIKGHLGIGHIRWATHGGPSDVNSHPHLSNNGKIAVVHNGIIENYNELKENLKKEGYTFKSETDTEVIAVLIEKFYENDLLDAVRKAKSMLRGSYALGIICQDEDDRLIVLREESPLVLGLTDDGILAASDLPSIIKYTKDVVYLENGDLVDIKGNEYTIYDRENKEVEREVSKVTFSFEDATKEGYDHFMIKEINEQPKAIADTIKYKMTDGLIDFKENAFSKEELEGFNKIYMVACGTAYNAGIVGSYAFEKFAKIPVICDIASEFRYNDPFIDDKTLIILPSQSGETADTLAALRLAREKGAKTLVLTNVVASSLDREADKTIYCYAGPEIAVASTKAYTTQIISFYMLALDFARKLETISEEEYKNILEEIKKIPEKVKEILDDIEDIKKYAQEIKNSESIFYLGRGLDYKSVIEGALKLKEVSYIHSEAFAAGELKHGTIALIEEGTPVVTVATQENIMEKTISNVKEVISRGANIFSIARSDDHLEDISHYTYKLPETIDALYPVLAVVPQQLLAYYTSDAKGIDVDKPRNLAKSVTVE</sequence>
<dbReference type="GO" id="GO:0006487">
    <property type="term" value="P:protein N-linked glycosylation"/>
    <property type="evidence" value="ECO:0007669"/>
    <property type="project" value="TreeGrafter"/>
</dbReference>
<comment type="subcellular location">
    <subcellularLocation>
        <location evidence="2 10">Cytoplasm</location>
    </subcellularLocation>
</comment>
<dbReference type="SUPFAM" id="SSF56235">
    <property type="entry name" value="N-terminal nucleophile aminohydrolases (Ntn hydrolases)"/>
    <property type="match status" value="1"/>
</dbReference>
<gene>
    <name evidence="10 13" type="primary">glmS</name>
    <name evidence="13" type="ORF">HMPREF9246_0960</name>
</gene>
<dbReference type="InterPro" id="IPR017932">
    <property type="entry name" value="GATase_2_dom"/>
</dbReference>
<dbReference type="CDD" id="cd00714">
    <property type="entry name" value="GFAT"/>
    <property type="match status" value="1"/>
</dbReference>
<dbReference type="GO" id="GO:0006047">
    <property type="term" value="P:UDP-N-acetylglucosamine metabolic process"/>
    <property type="evidence" value="ECO:0007669"/>
    <property type="project" value="TreeGrafter"/>
</dbReference>
<keyword evidence="8" id="KW-0677">Repeat</keyword>
<organism evidence="13 14">
    <name type="scientific">Anaerococcus hydrogenalis ACS-025-V-Sch4</name>
    <dbReference type="NCBI Taxonomy" id="879306"/>
    <lineage>
        <taxon>Bacteria</taxon>
        <taxon>Bacillati</taxon>
        <taxon>Bacillota</taxon>
        <taxon>Tissierellia</taxon>
        <taxon>Tissierellales</taxon>
        <taxon>Peptoniphilaceae</taxon>
        <taxon>Anaerococcus</taxon>
    </lineage>
</organism>
<evidence type="ECO:0000256" key="2">
    <source>
        <dbReference type="ARBA" id="ARBA00004496"/>
    </source>
</evidence>
<dbReference type="GO" id="GO:0097367">
    <property type="term" value="F:carbohydrate derivative binding"/>
    <property type="evidence" value="ECO:0007669"/>
    <property type="project" value="InterPro"/>
</dbReference>
<dbReference type="InterPro" id="IPR035490">
    <property type="entry name" value="GlmS/FrlB_SIS"/>
</dbReference>
<dbReference type="CDD" id="cd05008">
    <property type="entry name" value="SIS_GlmS_GlmD_1"/>
    <property type="match status" value="1"/>
</dbReference>
<dbReference type="PROSITE" id="PS51464">
    <property type="entry name" value="SIS"/>
    <property type="match status" value="2"/>
</dbReference>
<dbReference type="InterPro" id="IPR035466">
    <property type="entry name" value="GlmS/AgaS_SIS"/>
</dbReference>
<feature type="initiator methionine" description="Removed" evidence="10">
    <location>
        <position position="1"/>
    </location>
</feature>
<dbReference type="FunFam" id="3.40.50.10490:FF:000022">
    <property type="entry name" value="Glutamine--fructose-6-phosphate aminotransferase [isomerizing]"/>
    <property type="match status" value="1"/>
</dbReference>
<evidence type="ECO:0000256" key="9">
    <source>
        <dbReference type="ARBA" id="ARBA00022962"/>
    </source>
</evidence>
<dbReference type="Gene3D" id="3.40.50.10490">
    <property type="entry name" value="Glucose-6-phosphate isomerase like protein, domain 1"/>
    <property type="match status" value="2"/>
</dbReference>
<evidence type="ECO:0000259" key="12">
    <source>
        <dbReference type="PROSITE" id="PS51464"/>
    </source>
</evidence>
<evidence type="ECO:0000259" key="11">
    <source>
        <dbReference type="PROSITE" id="PS51278"/>
    </source>
</evidence>
<feature type="domain" description="SIS" evidence="12">
    <location>
        <begin position="284"/>
        <end position="423"/>
    </location>
</feature>
<evidence type="ECO:0000256" key="10">
    <source>
        <dbReference type="HAMAP-Rule" id="MF_00164"/>
    </source>
</evidence>
<dbReference type="InterPro" id="IPR005855">
    <property type="entry name" value="GFAT"/>
</dbReference>
<keyword evidence="14" id="KW-1185">Reference proteome</keyword>
<keyword evidence="6 10" id="KW-0032">Aminotransferase</keyword>
<keyword evidence="7 10" id="KW-0808">Transferase</keyword>
<evidence type="ECO:0000256" key="3">
    <source>
        <dbReference type="ARBA" id="ARBA00012916"/>
    </source>
</evidence>
<dbReference type="NCBIfam" id="NF001484">
    <property type="entry name" value="PRK00331.1"/>
    <property type="match status" value="1"/>
</dbReference>
<feature type="domain" description="Glutamine amidotransferase type-2" evidence="11">
    <location>
        <begin position="2"/>
        <end position="217"/>
    </location>
</feature>
<evidence type="ECO:0000313" key="13">
    <source>
        <dbReference type="EMBL" id="EGC84200.1"/>
    </source>
</evidence>
<comment type="subunit">
    <text evidence="10">Homodimer.</text>
</comment>
<dbReference type="GO" id="GO:0006002">
    <property type="term" value="P:fructose 6-phosphate metabolic process"/>
    <property type="evidence" value="ECO:0007669"/>
    <property type="project" value="TreeGrafter"/>
</dbReference>
<evidence type="ECO:0000256" key="4">
    <source>
        <dbReference type="ARBA" id="ARBA00016090"/>
    </source>
</evidence>
<dbReference type="HAMAP" id="MF_00164">
    <property type="entry name" value="GlmS"/>
    <property type="match status" value="1"/>
</dbReference>
<dbReference type="SUPFAM" id="SSF53697">
    <property type="entry name" value="SIS domain"/>
    <property type="match status" value="1"/>
</dbReference>
<reference evidence="13 14" key="1">
    <citation type="submission" date="2011-01" db="EMBL/GenBank/DDBJ databases">
        <authorList>
            <person name="Durkin A.S."/>
            <person name="Madupu R."/>
            <person name="Torralba M."/>
            <person name="Gillis M."/>
            <person name="Methe B."/>
            <person name="Sutton G."/>
            <person name="Nelson K.E."/>
        </authorList>
    </citation>
    <scope>NUCLEOTIDE SEQUENCE [LARGE SCALE GENOMIC DNA]</scope>
    <source>
        <strain evidence="13 14">ACS-025-V-Sch4</strain>
    </source>
</reference>
<keyword evidence="9" id="KW-0315">Glutamine amidotransferase</keyword>
<feature type="active site" description="Nucleophile; for GATase activity" evidence="10">
    <location>
        <position position="2"/>
    </location>
</feature>
<dbReference type="InterPro" id="IPR047084">
    <property type="entry name" value="GFAT_N"/>
</dbReference>
<dbReference type="EC" id="2.6.1.16" evidence="3 10"/>
<dbReference type="InterPro" id="IPR046348">
    <property type="entry name" value="SIS_dom_sf"/>
</dbReference>
<comment type="function">
    <text evidence="10">Catalyzes the first step in hexosamine metabolism, converting fructose-6P into glucosamine-6P using glutamine as a nitrogen source.</text>
</comment>
<dbReference type="PANTHER" id="PTHR10937">
    <property type="entry name" value="GLUCOSAMINE--FRUCTOSE-6-PHOSPHATE AMINOTRANSFERASE, ISOMERIZING"/>
    <property type="match status" value="1"/>
</dbReference>
<dbReference type="OrthoDB" id="106547at2"/>
<dbReference type="GO" id="GO:0005975">
    <property type="term" value="P:carbohydrate metabolic process"/>
    <property type="evidence" value="ECO:0007669"/>
    <property type="project" value="UniProtKB-UniRule"/>
</dbReference>
<dbReference type="InterPro" id="IPR029055">
    <property type="entry name" value="Ntn_hydrolases_N"/>
</dbReference>
<dbReference type="Pfam" id="PF01380">
    <property type="entry name" value="SIS"/>
    <property type="match status" value="2"/>
</dbReference>
<evidence type="ECO:0000313" key="14">
    <source>
        <dbReference type="Proteomes" id="UP000005277"/>
    </source>
</evidence>
<dbReference type="GO" id="GO:0004360">
    <property type="term" value="F:glutamine-fructose-6-phosphate transaminase (isomerizing) activity"/>
    <property type="evidence" value="ECO:0007669"/>
    <property type="project" value="UniProtKB-UniRule"/>
</dbReference>
<dbReference type="FunFam" id="3.40.50.10490:FF:000001">
    <property type="entry name" value="Glutamine--fructose-6-phosphate aminotransferase [isomerizing]"/>
    <property type="match status" value="1"/>
</dbReference>